<organism evidence="1 2">
    <name type="scientific">Panagrolaimus sp. ES5</name>
    <dbReference type="NCBI Taxonomy" id="591445"/>
    <lineage>
        <taxon>Eukaryota</taxon>
        <taxon>Metazoa</taxon>
        <taxon>Ecdysozoa</taxon>
        <taxon>Nematoda</taxon>
        <taxon>Chromadorea</taxon>
        <taxon>Rhabditida</taxon>
        <taxon>Tylenchina</taxon>
        <taxon>Panagrolaimomorpha</taxon>
        <taxon>Panagrolaimoidea</taxon>
        <taxon>Panagrolaimidae</taxon>
        <taxon>Panagrolaimus</taxon>
    </lineage>
</organism>
<proteinExistence type="predicted"/>
<protein>
    <submittedName>
        <fullName evidence="2">Bms1-type G domain-containing protein</fullName>
    </submittedName>
</protein>
<dbReference type="Proteomes" id="UP000887579">
    <property type="component" value="Unplaced"/>
</dbReference>
<dbReference type="WBParaSite" id="ES5_v2.g21284.t1">
    <property type="protein sequence ID" value="ES5_v2.g21284.t1"/>
    <property type="gene ID" value="ES5_v2.g21284"/>
</dbReference>
<evidence type="ECO:0000313" key="1">
    <source>
        <dbReference type="Proteomes" id="UP000887579"/>
    </source>
</evidence>
<accession>A0AC34FV49</accession>
<name>A0AC34FV49_9BILA</name>
<sequence>MDTQEKKNKKHSVHIKGGKITKKNKSEAKQGKLPKTNNLKAFKFKSANRARIAISRAANLTERKIHAPLVDRTPVEPPPVVVAIAGPSKVGKSTLLRDLLKHYVKNPIADIKGPVTVVTGKNRRVTFIEVQNDINSMIDAAKVADLILLMIDASFGFEMEAFELINICQVHGMPKIMGVLSHMDLMKSEKDLRNTKKVLKHRFWTEVYEGAKLFYLSGIINDHYLPNEIKNLARFVSVMKFRPIAWRTAHPYILVDRMEDLTDPEEIRANDRIDRTVSLYGWVHLTDPEEIRANDRIDRTVSLYGWVRGSHLKNHCAVHLPGVGDLRVKDVSRLPDPCPMPGSERIRRTLNERERAVYAPFSGLGGIVYDKDATYIETGGAGAFQKNKKKDELVEALENVQDTIDSKIHKAPLKLLSDFAPVEMDDDDEDENEDDLSEGDFESEDDEEEEVGDENSTNGQWSGLAEKALSQYRGKKRTKINWSRVVYDISSDKDSDSGNDEDELTGGIFRR</sequence>
<reference evidence="2" key="1">
    <citation type="submission" date="2022-11" db="UniProtKB">
        <authorList>
            <consortium name="WormBaseParasite"/>
        </authorList>
    </citation>
    <scope>IDENTIFICATION</scope>
</reference>
<evidence type="ECO:0000313" key="2">
    <source>
        <dbReference type="WBParaSite" id="ES5_v2.g21284.t1"/>
    </source>
</evidence>